<dbReference type="EMBL" id="RBKU01000001">
    <property type="protein sequence ID" value="RKR84588.1"/>
    <property type="molecule type" value="Genomic_DNA"/>
</dbReference>
<comment type="cofactor">
    <cofactor evidence="1">
        <name>Ca(2+)</name>
        <dbReference type="ChEBI" id="CHEBI:29108"/>
    </cofactor>
</comment>
<dbReference type="GO" id="GO:0030246">
    <property type="term" value="F:carbohydrate binding"/>
    <property type="evidence" value="ECO:0007669"/>
    <property type="project" value="InterPro"/>
</dbReference>
<evidence type="ECO:0000256" key="2">
    <source>
        <dbReference type="ARBA" id="ARBA00011245"/>
    </source>
</evidence>
<keyword evidence="9" id="KW-1185">Reference proteome</keyword>
<dbReference type="Proteomes" id="UP000268007">
    <property type="component" value="Unassembled WGS sequence"/>
</dbReference>
<dbReference type="InterPro" id="IPR014718">
    <property type="entry name" value="GH-type_carb-bd"/>
</dbReference>
<comment type="subunit">
    <text evidence="2">Monomer.</text>
</comment>
<feature type="domain" description="Glycosyl-hydrolase 97 catalytic" evidence="5">
    <location>
        <begin position="299"/>
        <end position="443"/>
    </location>
</feature>
<evidence type="ECO:0000259" key="6">
    <source>
        <dbReference type="Pfam" id="PF14508"/>
    </source>
</evidence>
<evidence type="ECO:0000256" key="3">
    <source>
        <dbReference type="ARBA" id="ARBA00022837"/>
    </source>
</evidence>
<dbReference type="InterPro" id="IPR019563">
    <property type="entry name" value="GH97_catalytic"/>
</dbReference>
<dbReference type="PROSITE" id="PS51257">
    <property type="entry name" value="PROKAR_LIPOPROTEIN"/>
    <property type="match status" value="1"/>
</dbReference>
<dbReference type="InterPro" id="IPR029483">
    <property type="entry name" value="GH97_C"/>
</dbReference>
<comment type="caution">
    <text evidence="8">The sequence shown here is derived from an EMBL/GenBank/DDBJ whole genome shotgun (WGS) entry which is preliminary data.</text>
</comment>
<dbReference type="Gene3D" id="2.70.98.10">
    <property type="match status" value="1"/>
</dbReference>
<dbReference type="InterPro" id="IPR052720">
    <property type="entry name" value="Glycosyl_hydrolase_97"/>
</dbReference>
<dbReference type="OrthoDB" id="57532at2"/>
<dbReference type="RefSeq" id="WP_121200313.1">
    <property type="nucleotide sequence ID" value="NZ_RBKU01000001.1"/>
</dbReference>
<evidence type="ECO:0000256" key="1">
    <source>
        <dbReference type="ARBA" id="ARBA00001913"/>
    </source>
</evidence>
<evidence type="ECO:0000259" key="5">
    <source>
        <dbReference type="Pfam" id="PF10566"/>
    </source>
</evidence>
<keyword evidence="4" id="KW-0732">Signal</keyword>
<feature type="domain" description="Glycosyl-hydrolase 97 C-terminal oligomerisation" evidence="7">
    <location>
        <begin position="524"/>
        <end position="620"/>
    </location>
</feature>
<reference evidence="8 9" key="1">
    <citation type="submission" date="2018-10" db="EMBL/GenBank/DDBJ databases">
        <title>Genomic Encyclopedia of Archaeal and Bacterial Type Strains, Phase II (KMG-II): from individual species to whole genera.</title>
        <authorList>
            <person name="Goeker M."/>
        </authorList>
    </citation>
    <scope>NUCLEOTIDE SEQUENCE [LARGE SCALE GENOMIC DNA]</scope>
    <source>
        <strain evidence="8 9">DSM 18602</strain>
    </source>
</reference>
<dbReference type="InterPro" id="IPR017853">
    <property type="entry name" value="GH"/>
</dbReference>
<feature type="chain" id="PRO_5019712766" evidence="4">
    <location>
        <begin position="29"/>
        <end position="635"/>
    </location>
</feature>
<dbReference type="Gene3D" id="3.20.20.70">
    <property type="entry name" value="Aldolase class I"/>
    <property type="match status" value="1"/>
</dbReference>
<dbReference type="SUPFAM" id="SSF51445">
    <property type="entry name" value="(Trans)glycosidases"/>
    <property type="match status" value="1"/>
</dbReference>
<dbReference type="InterPro" id="IPR013785">
    <property type="entry name" value="Aldolase_TIM"/>
</dbReference>
<organism evidence="8 9">
    <name type="scientific">Mucilaginibacter gracilis</name>
    <dbReference type="NCBI Taxonomy" id="423350"/>
    <lineage>
        <taxon>Bacteria</taxon>
        <taxon>Pseudomonadati</taxon>
        <taxon>Bacteroidota</taxon>
        <taxon>Sphingobacteriia</taxon>
        <taxon>Sphingobacteriales</taxon>
        <taxon>Sphingobacteriaceae</taxon>
        <taxon>Mucilaginibacter</taxon>
    </lineage>
</organism>
<protein>
    <submittedName>
        <fullName evidence="8">Alpha-glucosidase</fullName>
    </submittedName>
</protein>
<name>A0A495J822_9SPHI</name>
<gene>
    <name evidence="8" type="ORF">BDD43_4834</name>
</gene>
<dbReference type="PANTHER" id="PTHR35803">
    <property type="entry name" value="GLUCAN 1,4-ALPHA-GLUCOSIDASE SUSB-RELATED"/>
    <property type="match status" value="1"/>
</dbReference>
<feature type="signal peptide" evidence="4">
    <location>
        <begin position="1"/>
        <end position="28"/>
    </location>
</feature>
<dbReference type="Pfam" id="PF14509">
    <property type="entry name" value="GH97_C"/>
    <property type="match status" value="1"/>
</dbReference>
<evidence type="ECO:0000259" key="7">
    <source>
        <dbReference type="Pfam" id="PF14509"/>
    </source>
</evidence>
<sequence>MKKETNQVLLKLVLSTLLGCFTSLGCLAQTIENIVVKSPDEGLKVAIFIKKDAAGVSKLYYSVASRAEQVILPSELGIGIWNNDLQIKSALSSHVNNTWKPLYAERNNIKDEYNQTIITLNKVGISDELQVIFRAYNEGFALRYKFPKINQAERYFPVTSDNTQFTFPEGATAWFEPAVESPYMCLPLKNWPGQSEGPLTLKLKSTLYVALGEAAQINFPIIKYSVKAENPNTIFCNLQSAVPDSKNGSLISPWRYVLIAEKPGKLLENNFLVQNLNAPSQIKDTKWIKPGKMIREVSLSYQGCKKLIDYAYEHHVQYILLDAGWYGAEFRSKELSDATKPKPELNLPDILAYAKEKHIGIWLYVNRVALDAQLDDILPLYEKWGVAGIKFGFVRAGTFQAISWLHDAVQKCAQHHLMVDIHDEYRPSGYTRTYPNQLTQEGVRGNEQMPDANNNTILPFTRFIAGPADYTLCYYDKRIKTSRAHQLALAAVYYSPLQTLYWYDKPYEIKAGLELEFWDKIPTVWDDTHVVQGEIGQYITVARRSGNAWFIGSLTNNDARELQYALTFLEAGKKYIATIYSEDDKATAIKQAVKVDRFIVTSLSMIKMNLTAGGGCAVMIEPADQHNSKGIVNLP</sequence>
<dbReference type="PANTHER" id="PTHR35803:SF3">
    <property type="entry name" value="ALPHA-GLUCOSIDASE"/>
    <property type="match status" value="1"/>
</dbReference>
<keyword evidence="3" id="KW-0106">Calcium</keyword>
<evidence type="ECO:0000313" key="8">
    <source>
        <dbReference type="EMBL" id="RKR84588.1"/>
    </source>
</evidence>
<accession>A0A495J822</accession>
<dbReference type="Pfam" id="PF10566">
    <property type="entry name" value="Glyco_hydro_97"/>
    <property type="match status" value="1"/>
</dbReference>
<dbReference type="Pfam" id="PF14508">
    <property type="entry name" value="GH97_N"/>
    <property type="match status" value="1"/>
</dbReference>
<dbReference type="InterPro" id="IPR029486">
    <property type="entry name" value="GH97_N"/>
</dbReference>
<proteinExistence type="predicted"/>
<feature type="domain" description="Glycosyl-hydrolase 97 N-terminal" evidence="6">
    <location>
        <begin position="36"/>
        <end position="279"/>
    </location>
</feature>
<evidence type="ECO:0000256" key="4">
    <source>
        <dbReference type="SAM" id="SignalP"/>
    </source>
</evidence>
<dbReference type="AlphaFoldDB" id="A0A495J822"/>
<evidence type="ECO:0000313" key="9">
    <source>
        <dbReference type="Proteomes" id="UP000268007"/>
    </source>
</evidence>